<feature type="region of interest" description="Disordered" evidence="1">
    <location>
        <begin position="1185"/>
        <end position="1210"/>
    </location>
</feature>
<name>A8N0Q7_COPC7</name>
<accession>A8N0Q7</accession>
<feature type="region of interest" description="Disordered" evidence="1">
    <location>
        <begin position="1228"/>
        <end position="1282"/>
    </location>
</feature>
<evidence type="ECO:0008006" key="4">
    <source>
        <dbReference type="Google" id="ProtNLM"/>
    </source>
</evidence>
<evidence type="ECO:0000313" key="3">
    <source>
        <dbReference type="Proteomes" id="UP000001861"/>
    </source>
</evidence>
<gene>
    <name evidence="2" type="ORF">CC1G_04360</name>
</gene>
<dbReference type="STRING" id="240176.A8N0Q7"/>
<organism evidence="2 3">
    <name type="scientific">Coprinopsis cinerea (strain Okayama-7 / 130 / ATCC MYA-4618 / FGSC 9003)</name>
    <name type="common">Inky cap fungus</name>
    <name type="synonym">Hormographiella aspergillata</name>
    <dbReference type="NCBI Taxonomy" id="240176"/>
    <lineage>
        <taxon>Eukaryota</taxon>
        <taxon>Fungi</taxon>
        <taxon>Dikarya</taxon>
        <taxon>Basidiomycota</taxon>
        <taxon>Agaricomycotina</taxon>
        <taxon>Agaricomycetes</taxon>
        <taxon>Agaricomycetidae</taxon>
        <taxon>Agaricales</taxon>
        <taxon>Agaricineae</taxon>
        <taxon>Psathyrellaceae</taxon>
        <taxon>Coprinopsis</taxon>
    </lineage>
</organism>
<dbReference type="InterPro" id="IPR014752">
    <property type="entry name" value="Arrestin-like_C"/>
</dbReference>
<sequence length="1328" mass="140403">MESSSFDPETGIRVVIKPSQPSFFAGEPFSVSITFVNTHPPPQIHNGYNNFPASSSVGYSPLSSKHPAYPVQSQTNSHTRSYSYSQTALPSPTLLANRNGSASGSTQNVSTRKFHHKRGAHSISSAPLARPPTSPGTPRSPVIINTPSLMARAKSFSGDDRASRKGLVGIGGGGGIKAGGPISGSSSSTSSSSKNDVPNGPTEDSASTQIPSITKDKDNPLPELIEQRRKRQLGKSLSVSVVNPTEFDVRAPPSPSTQHAQPTQPPPQPPHPKRTHTLALSQSHPHARKNSVLDGDVDFASLASHPNSPYQPGFPSAPGPSTGPLPYSGQQAPNASGSSVSLSLDSISEGPNANGHSYHVYAYGGNPSYPNTPMVGAPYMESGASMPSGRFPAGSLGLGYPSQAPGRSHGRELLDVPQTAPFPFSRHPFSPDDQTHPENDSKELILYSYAQLLGHVKITPLVPGTAGVPVPPPTKEQKDKMQEVREGLLKKGPGGVLGGGSMEINSLVALSGGSASSSGSNRRGGVGVRRSSESAGFGGWDRPGRPGSRAPGQGHARSASLTANLFSLLSPANLIGFGSPSEEGVEEEVEQRRDPGVHGQGLPPQTAPPGSTWTVRSPVPPSPLSASSGPDGDDDDVHQNSQPRAPPHSAGLGLGLGLPSVGPSTEKIHYHQRTTTMVRSVTRSSAASTVTSTHSRRSSISSFFGFGASTSSETSLSHLDGDSTLSGGSGFLTLGSGRGGISQEEEERKKYEYDSDVPLPTLETQPAMLAVDLVLRPGEEKTYTYTLTLPDNLPPTFRGKSLKFSYELVVGLCRAGNGKNNISKLMKVPIRLYNSVFVDRPQRPYNLLWPIHKRMDLAMPSSQAKVVEEPSSASTSGSFSAGPASGKGGRPSPPSSAKPKGVDSSKGNAGLVEIKGYAKRLLAALPPPPLDSKNSEESQPNQAAEEHANATSGGSPKPSEAEQERARRVAQAAALRQELDREKEDSDEPAIGCREAVEILTRTSRKASYDVNKDGVKVAVLTFSKSSFRLGETVSGVVELNERKGRARVLQLSAFLEAHEALPSSIAPTASNRHLKRTYAEHYSSTLINTLRTAFSLDIPSDACPAFQASVGTPSLSTPPQQREQLGGVEWKVRLCLLVAIASETADTGTEGVRFKSLVRDGPRGEWGSSWKAMELVKPLEKSRFGSSTTSFLSPGSPTSPYGSGGKSASNSSWTAFFTSYLSPSTEREYHDGDELDSDWHSSRRPSRDTASHTNLSAHTFDTSSTGESQVYDGVKPDPGGGVGMGVDFEGGEEGWREVKIETVECEVPVRVWPGNTAFRAVDVVFEV</sequence>
<protein>
    <recommendedName>
        <fullName evidence="4">Rgp1-domain-containing protein</fullName>
    </recommendedName>
</protein>
<dbReference type="PANTHER" id="PTHR12507">
    <property type="entry name" value="REDUCED GROWTH PHENOTYPE 1 RGP1, YEAST -RELATED"/>
    <property type="match status" value="1"/>
</dbReference>
<feature type="region of interest" description="Disordered" evidence="1">
    <location>
        <begin position="862"/>
        <end position="908"/>
    </location>
</feature>
<feature type="region of interest" description="Disordered" evidence="1">
    <location>
        <begin position="577"/>
        <end position="664"/>
    </location>
</feature>
<dbReference type="InParanoid" id="A8N0Q7"/>
<feature type="compositionally biased region" description="Gly residues" evidence="1">
    <location>
        <begin position="168"/>
        <end position="182"/>
    </location>
</feature>
<feature type="region of interest" description="Disordered" evidence="1">
    <location>
        <begin position="511"/>
        <end position="557"/>
    </location>
</feature>
<feature type="compositionally biased region" description="Low complexity" evidence="1">
    <location>
        <begin position="511"/>
        <end position="521"/>
    </location>
</feature>
<dbReference type="KEGG" id="cci:CC1G_04360"/>
<feature type="compositionally biased region" description="Low complexity" evidence="1">
    <location>
        <begin position="871"/>
        <end position="884"/>
    </location>
</feature>
<dbReference type="HOGENOM" id="CLU_005984_0_0_1"/>
<dbReference type="EMBL" id="AACS02000001">
    <property type="protein sequence ID" value="EAU93381.2"/>
    <property type="molecule type" value="Genomic_DNA"/>
</dbReference>
<dbReference type="Pfam" id="PF08737">
    <property type="entry name" value="Rgp1"/>
    <property type="match status" value="1"/>
</dbReference>
<keyword evidence="3" id="KW-1185">Reference proteome</keyword>
<feature type="compositionally biased region" description="Polar residues" evidence="1">
    <location>
        <begin position="71"/>
        <end position="111"/>
    </location>
</feature>
<reference evidence="2 3" key="1">
    <citation type="journal article" date="2010" name="Proc. Natl. Acad. Sci. U.S.A.">
        <title>Insights into evolution of multicellular fungi from the assembled chromosomes of the mushroom Coprinopsis cinerea (Coprinus cinereus).</title>
        <authorList>
            <person name="Stajich J.E."/>
            <person name="Wilke S.K."/>
            <person name="Ahren D."/>
            <person name="Au C.H."/>
            <person name="Birren B.W."/>
            <person name="Borodovsky M."/>
            <person name="Burns C."/>
            <person name="Canback B."/>
            <person name="Casselton L.A."/>
            <person name="Cheng C.K."/>
            <person name="Deng J."/>
            <person name="Dietrich F.S."/>
            <person name="Fargo D.C."/>
            <person name="Farman M.L."/>
            <person name="Gathman A.C."/>
            <person name="Goldberg J."/>
            <person name="Guigo R."/>
            <person name="Hoegger P.J."/>
            <person name="Hooker J.B."/>
            <person name="Huggins A."/>
            <person name="James T.Y."/>
            <person name="Kamada T."/>
            <person name="Kilaru S."/>
            <person name="Kodira C."/>
            <person name="Kues U."/>
            <person name="Kupfer D."/>
            <person name="Kwan H.S."/>
            <person name="Lomsadze A."/>
            <person name="Li W."/>
            <person name="Lilly W.W."/>
            <person name="Ma L.J."/>
            <person name="Mackey A.J."/>
            <person name="Manning G."/>
            <person name="Martin F."/>
            <person name="Muraguchi H."/>
            <person name="Natvig D.O."/>
            <person name="Palmerini H."/>
            <person name="Ramesh M.A."/>
            <person name="Rehmeyer C.J."/>
            <person name="Roe B.A."/>
            <person name="Shenoy N."/>
            <person name="Stanke M."/>
            <person name="Ter-Hovhannisyan V."/>
            <person name="Tunlid A."/>
            <person name="Velagapudi R."/>
            <person name="Vision T.J."/>
            <person name="Zeng Q."/>
            <person name="Zolan M.E."/>
            <person name="Pukkila P.J."/>
        </authorList>
    </citation>
    <scope>NUCLEOTIDE SEQUENCE [LARGE SCALE GENOMIC DNA]</scope>
    <source>
        <strain evidence="3">Okayama-7 / 130 / ATCC MYA-4618 / FGSC 9003</strain>
    </source>
</reference>
<feature type="compositionally biased region" description="Basic and acidic residues" evidence="1">
    <location>
        <begin position="1228"/>
        <end position="1251"/>
    </location>
</feature>
<dbReference type="VEuPathDB" id="FungiDB:CC1G_04360"/>
<dbReference type="RefSeq" id="XP_001828389.2">
    <property type="nucleotide sequence ID" value="XM_001828337.2"/>
</dbReference>
<feature type="region of interest" description="Disordered" evidence="1">
    <location>
        <begin position="924"/>
        <end position="990"/>
    </location>
</feature>
<feature type="compositionally biased region" description="Polar residues" evidence="1">
    <location>
        <begin position="202"/>
        <end position="212"/>
    </location>
</feature>
<feature type="region of interest" description="Disordered" evidence="1">
    <location>
        <begin position="675"/>
        <end position="694"/>
    </location>
</feature>
<evidence type="ECO:0000256" key="1">
    <source>
        <dbReference type="SAM" id="MobiDB-lite"/>
    </source>
</evidence>
<dbReference type="Gene3D" id="2.60.40.640">
    <property type="match status" value="1"/>
</dbReference>
<dbReference type="GeneID" id="6004811"/>
<evidence type="ECO:0000313" key="2">
    <source>
        <dbReference type="EMBL" id="EAU93381.2"/>
    </source>
</evidence>
<dbReference type="eggNOG" id="KOG4469">
    <property type="taxonomic scope" value="Eukaryota"/>
</dbReference>
<feature type="compositionally biased region" description="Low complexity" evidence="1">
    <location>
        <begin position="336"/>
        <end position="348"/>
    </location>
</feature>
<dbReference type="InterPro" id="IPR014848">
    <property type="entry name" value="Rgp1"/>
</dbReference>
<proteinExistence type="predicted"/>
<feature type="compositionally biased region" description="Polar residues" evidence="1">
    <location>
        <begin position="1252"/>
        <end position="1269"/>
    </location>
</feature>
<feature type="region of interest" description="Disordered" evidence="1">
    <location>
        <begin position="62"/>
        <end position="348"/>
    </location>
</feature>
<comment type="caution">
    <text evidence="2">The sequence shown here is derived from an EMBL/GenBank/DDBJ whole genome shotgun (WGS) entry which is preliminary data.</text>
</comment>
<dbReference type="OrthoDB" id="1918at2759"/>
<feature type="region of interest" description="Disordered" evidence="1">
    <location>
        <begin position="727"/>
        <end position="750"/>
    </location>
</feature>
<dbReference type="Proteomes" id="UP000001861">
    <property type="component" value="Unassembled WGS sequence"/>
</dbReference>
<feature type="compositionally biased region" description="Low complexity" evidence="1">
    <location>
        <begin position="183"/>
        <end position="194"/>
    </location>
</feature>
<dbReference type="OMA" id="EMVECEV"/>